<protein>
    <submittedName>
        <fullName evidence="1">Uncharacterized protein</fullName>
    </submittedName>
</protein>
<dbReference type="GeneID" id="26523213"/>
<accession>A0A0S1S1J7</accession>
<dbReference type="EMBL" id="KT934943">
    <property type="protein sequence ID" value="ALM02635.1"/>
    <property type="molecule type" value="Genomic_DNA"/>
</dbReference>
<dbReference type="Proteomes" id="UP000203990">
    <property type="component" value="Segment"/>
</dbReference>
<organism evidence="1 2">
    <name type="scientific">Klebsiella phage vB_KpnM_KB57</name>
    <dbReference type="NCBI Taxonomy" id="1719140"/>
    <lineage>
        <taxon>Viruses</taxon>
        <taxon>Duplodnaviria</taxon>
        <taxon>Heunggongvirae</taxon>
        <taxon>Uroviricota</taxon>
        <taxon>Caudoviricetes</taxon>
        <taxon>Vequintavirinae</taxon>
        <taxon>Mydovirus</taxon>
        <taxon>Mydovirus KB57</taxon>
    </lineage>
</organism>
<name>A0A0S1S1J7_9CAUD</name>
<dbReference type="RefSeq" id="YP_009187618.1">
    <property type="nucleotide sequence ID" value="NC_028659.1"/>
</dbReference>
<reference evidence="1 2" key="1">
    <citation type="submission" date="2015-10" db="EMBL/GenBank/DDBJ databases">
        <title>Complete genome sequence of Klebsiella pneumoniae bacteriophage vB_KpnM_KB57.</title>
        <authorList>
            <person name="Volozhantsev N.V."/>
            <person name="Popova A.V."/>
            <person name="Krasilnikova V.M."/>
            <person name="Bogun A.G."/>
        </authorList>
    </citation>
    <scope>NUCLEOTIDE SEQUENCE [LARGE SCALE GENOMIC DNA]</scope>
</reference>
<proteinExistence type="predicted"/>
<dbReference type="KEGG" id="vg:26523213"/>
<keyword evidence="2" id="KW-1185">Reference proteome</keyword>
<gene>
    <name evidence="1" type="ORF">KB57_005</name>
</gene>
<evidence type="ECO:0000313" key="1">
    <source>
        <dbReference type="EMBL" id="ALM02635.1"/>
    </source>
</evidence>
<dbReference type="OrthoDB" id="27438at10239"/>
<sequence length="60" mass="7161">MQVEDFTDLSKVTTEKLMKLRDIAQDYHDEMQQAELEAWERLQDIIHEIVKRAKNVQTSN</sequence>
<evidence type="ECO:0000313" key="2">
    <source>
        <dbReference type="Proteomes" id="UP000203990"/>
    </source>
</evidence>